<dbReference type="InterPro" id="IPR019183">
    <property type="entry name" value="NAA25_NatB_aux_su"/>
</dbReference>
<keyword evidence="2" id="KW-0175">Coiled coil</keyword>
<evidence type="ECO:0000256" key="2">
    <source>
        <dbReference type="SAM" id="Coils"/>
    </source>
</evidence>
<feature type="coiled-coil region" evidence="2">
    <location>
        <begin position="206"/>
        <end position="236"/>
    </location>
</feature>
<sequence>MYVKYENRLRDSHGITWNSYLMLQGLLHTVSFLLEPDQFQPLLPGSGCSAGCPELRDTSLKMVDMYWKNLSFSKDLDPQENMHGEELLSMACNVLVQLFWRTKHLGYLLEAILILEFGLTIRRYGTLEIKNILLETVSHHILPQMLKSPLWSDLADLMREYLKFMDDYMREAADLTFVAYRHRNYSKAIEFVLFKERLQNSCQYLMIKVETSILQLKQKADNLEEIERTLENLNFGIELVQLSNEERYEALTLNEDLHSRPWWSPTPDINYLFGQLFFLLLCKNQAGAMQAIVSKAIKRRSFLPRIIYLSTQIAPSSFKENIEANGSVHDTKSVLELKSLLEQYSADLGYPFEEAIKVITGISEGQKSFKDFGSDVLCWMNFAVFFNAWNLCSHHSGEPARERSSQSTWNLVDRLIQRCIKEQLVSSQPPLTCPGSNFPVLVQLVTESCSWHILVIQSYLRSMLPSGKKKKKSVPADQLSAPLSHVIRSSIESLSSAVEEVKKWLDHQLTKSPDESMDVLLSLLQKTGGGEDPGHVFQMVEDFASVGNPELGERISLALQSWNSADVLRKFVKAQHTMLLKFHQMCESKLRLLESLKVSVQHV</sequence>
<dbReference type="Proteomes" id="UP000652761">
    <property type="component" value="Unassembled WGS sequence"/>
</dbReference>
<dbReference type="AlphaFoldDB" id="A0A843V5B3"/>
<name>A0A843V5B3_COLES</name>
<dbReference type="PANTHER" id="PTHR22767">
    <property type="entry name" value="N-TERMINAL ACETYLTRANSFERASE-RELATED"/>
    <property type="match status" value="1"/>
</dbReference>
<dbReference type="EMBL" id="NMUH01001564">
    <property type="protein sequence ID" value="MQL93452.1"/>
    <property type="molecule type" value="Genomic_DNA"/>
</dbReference>
<comment type="similarity">
    <text evidence="1">Belongs to the MDM20/NAA25 family.</text>
</comment>
<reference evidence="3" key="1">
    <citation type="submission" date="2017-07" db="EMBL/GenBank/DDBJ databases">
        <title>Taro Niue Genome Assembly and Annotation.</title>
        <authorList>
            <person name="Atibalentja N."/>
            <person name="Keating K."/>
            <person name="Fields C.J."/>
        </authorList>
    </citation>
    <scope>NUCLEOTIDE SEQUENCE</scope>
    <source>
        <strain evidence="3">Niue_2</strain>
        <tissue evidence="3">Leaf</tissue>
    </source>
</reference>
<dbReference type="GO" id="GO:0031416">
    <property type="term" value="C:NatB complex"/>
    <property type="evidence" value="ECO:0007669"/>
    <property type="project" value="TreeGrafter"/>
</dbReference>
<evidence type="ECO:0000256" key="1">
    <source>
        <dbReference type="ARBA" id="ARBA00006298"/>
    </source>
</evidence>
<keyword evidence="4" id="KW-1185">Reference proteome</keyword>
<gene>
    <name evidence="3" type="ORF">Taro_026095</name>
</gene>
<comment type="caution">
    <text evidence="3">The sequence shown here is derived from an EMBL/GenBank/DDBJ whole genome shotgun (WGS) entry which is preliminary data.</text>
</comment>
<protein>
    <recommendedName>
        <fullName evidence="5">Phagocyte signaling-impaired protein</fullName>
    </recommendedName>
</protein>
<proteinExistence type="inferred from homology"/>
<evidence type="ECO:0008006" key="5">
    <source>
        <dbReference type="Google" id="ProtNLM"/>
    </source>
</evidence>
<dbReference type="Pfam" id="PF09797">
    <property type="entry name" value="NatB_MDM20"/>
    <property type="match status" value="1"/>
</dbReference>
<dbReference type="PANTHER" id="PTHR22767:SF3">
    <property type="entry name" value="N-ALPHA-ACETYLTRANSFERASE 25, NATB AUXILIARY SUBUNIT"/>
    <property type="match status" value="1"/>
</dbReference>
<dbReference type="OrthoDB" id="1874341at2759"/>
<evidence type="ECO:0000313" key="4">
    <source>
        <dbReference type="Proteomes" id="UP000652761"/>
    </source>
</evidence>
<evidence type="ECO:0000313" key="3">
    <source>
        <dbReference type="EMBL" id="MQL93452.1"/>
    </source>
</evidence>
<organism evidence="3 4">
    <name type="scientific">Colocasia esculenta</name>
    <name type="common">Wild taro</name>
    <name type="synonym">Arum esculentum</name>
    <dbReference type="NCBI Taxonomy" id="4460"/>
    <lineage>
        <taxon>Eukaryota</taxon>
        <taxon>Viridiplantae</taxon>
        <taxon>Streptophyta</taxon>
        <taxon>Embryophyta</taxon>
        <taxon>Tracheophyta</taxon>
        <taxon>Spermatophyta</taxon>
        <taxon>Magnoliopsida</taxon>
        <taxon>Liliopsida</taxon>
        <taxon>Araceae</taxon>
        <taxon>Aroideae</taxon>
        <taxon>Colocasieae</taxon>
        <taxon>Colocasia</taxon>
    </lineage>
</organism>
<accession>A0A843V5B3</accession>